<keyword evidence="6" id="KW-1003">Cell membrane</keyword>
<evidence type="ECO:0000256" key="4">
    <source>
        <dbReference type="ARBA" id="ARBA00023136"/>
    </source>
</evidence>
<keyword evidence="7" id="KW-1185">Reference proteome</keyword>
<keyword evidence="6" id="KW-0407">Ion channel</keyword>
<comment type="similarity">
    <text evidence="5 6">Belongs to the anion channel-forming bestrophin (TC 1.A.46) family. Calcium-sensitive chloride channel subfamily.</text>
</comment>
<keyword evidence="6" id="KW-0869">Chloride channel</keyword>
<keyword evidence="4 6" id="KW-0472">Membrane</keyword>
<feature type="transmembrane region" description="Helical" evidence="6">
    <location>
        <begin position="65"/>
        <end position="89"/>
    </location>
</feature>
<sequence>MTVSYSLSTSRAGVLTFPRLLFRWRGSIYKLVYVELFIYLMFYFALSFTYRFALNAYQRTLFEEVCGFFSDIFLDVIPLSFLMGFYVALVAARWWNMYSAIPYIDGISQIFATYIRGNDDVTRMQRRSLVRWITLTSTIVFTSVSPPVLKRFPTCLHLVKAGEFRSRVTSYHLCYISAMRYCYLVFKGRPAQYMYPLLFRLKSE</sequence>
<comment type="subcellular location">
    <subcellularLocation>
        <location evidence="6">Cell membrane</location>
        <topology evidence="6">Multi-pass membrane protein</topology>
    </subcellularLocation>
    <subcellularLocation>
        <location evidence="1">Membrane</location>
    </subcellularLocation>
</comment>
<evidence type="ECO:0000256" key="1">
    <source>
        <dbReference type="ARBA" id="ARBA00004370"/>
    </source>
</evidence>
<evidence type="ECO:0000313" key="8">
    <source>
        <dbReference type="RefSeq" id="XP_006825645.1"/>
    </source>
</evidence>
<dbReference type="GeneID" id="102803683"/>
<evidence type="ECO:0000256" key="5">
    <source>
        <dbReference type="ARBA" id="ARBA00034769"/>
    </source>
</evidence>
<dbReference type="InterPro" id="IPR021134">
    <property type="entry name" value="Bestrophin-like"/>
</dbReference>
<evidence type="ECO:0000256" key="2">
    <source>
        <dbReference type="ARBA" id="ARBA00022692"/>
    </source>
</evidence>
<keyword evidence="6" id="KW-0813">Transport</keyword>
<gene>
    <name evidence="8" type="primary">LOC102803683</name>
</gene>
<dbReference type="PANTHER" id="PTHR10736:SF0">
    <property type="entry name" value="BESTROPHIN HOMOLOG"/>
    <property type="match status" value="1"/>
</dbReference>
<reference evidence="8" key="1">
    <citation type="submission" date="2025-08" db="UniProtKB">
        <authorList>
            <consortium name="RefSeq"/>
        </authorList>
    </citation>
    <scope>IDENTIFICATION</scope>
    <source>
        <tissue evidence="8">Testes</tissue>
    </source>
</reference>
<dbReference type="Proteomes" id="UP000694865">
    <property type="component" value="Unplaced"/>
</dbReference>
<accession>A0ABM0N054</accession>
<evidence type="ECO:0000256" key="3">
    <source>
        <dbReference type="ARBA" id="ARBA00022989"/>
    </source>
</evidence>
<organism evidence="7 8">
    <name type="scientific">Saccoglossus kowalevskii</name>
    <name type="common">Acorn worm</name>
    <dbReference type="NCBI Taxonomy" id="10224"/>
    <lineage>
        <taxon>Eukaryota</taxon>
        <taxon>Metazoa</taxon>
        <taxon>Hemichordata</taxon>
        <taxon>Enteropneusta</taxon>
        <taxon>Harrimaniidae</taxon>
        <taxon>Saccoglossus</taxon>
    </lineage>
</organism>
<keyword evidence="6" id="KW-0406">Ion transport</keyword>
<dbReference type="PANTHER" id="PTHR10736">
    <property type="entry name" value="BESTROPHIN"/>
    <property type="match status" value="1"/>
</dbReference>
<keyword evidence="3 6" id="KW-1133">Transmembrane helix</keyword>
<dbReference type="InterPro" id="IPR000615">
    <property type="entry name" value="Bestrophin"/>
</dbReference>
<dbReference type="Pfam" id="PF01062">
    <property type="entry name" value="Bestrophin"/>
    <property type="match status" value="1"/>
</dbReference>
<evidence type="ECO:0000313" key="7">
    <source>
        <dbReference type="Proteomes" id="UP000694865"/>
    </source>
</evidence>
<name>A0ABM0N054_SACKO</name>
<comment type="function">
    <text evidence="6">Forms chloride channels.</text>
</comment>
<protein>
    <recommendedName>
        <fullName evidence="6">Bestrophin homolog</fullName>
    </recommendedName>
</protein>
<proteinExistence type="inferred from homology"/>
<keyword evidence="6" id="KW-0868">Chloride</keyword>
<keyword evidence="2 6" id="KW-0812">Transmembrane</keyword>
<dbReference type="RefSeq" id="XP_006825645.1">
    <property type="nucleotide sequence ID" value="XM_006825582.1"/>
</dbReference>
<evidence type="ECO:0000256" key="6">
    <source>
        <dbReference type="RuleBase" id="RU363126"/>
    </source>
</evidence>
<feature type="transmembrane region" description="Helical" evidence="6">
    <location>
        <begin position="31"/>
        <end position="53"/>
    </location>
</feature>